<proteinExistence type="predicted"/>
<dbReference type="PROSITE" id="PS00211">
    <property type="entry name" value="ABC_TRANSPORTER_1"/>
    <property type="match status" value="1"/>
</dbReference>
<dbReference type="PANTHER" id="PTHR43394">
    <property type="entry name" value="ATP-DEPENDENT PERMEASE MDL1, MITOCHONDRIAL"/>
    <property type="match status" value="1"/>
</dbReference>
<dbReference type="InterPro" id="IPR003593">
    <property type="entry name" value="AAA+_ATPase"/>
</dbReference>
<gene>
    <name evidence="10" type="ORF">ACIBG2_47410</name>
</gene>
<evidence type="ECO:0000256" key="4">
    <source>
        <dbReference type="ARBA" id="ARBA00022840"/>
    </source>
</evidence>
<keyword evidence="2 7" id="KW-0812">Transmembrane</keyword>
<dbReference type="PROSITE" id="PS50929">
    <property type="entry name" value="ABC_TM1F"/>
    <property type="match status" value="1"/>
</dbReference>
<feature type="transmembrane region" description="Helical" evidence="7">
    <location>
        <begin position="250"/>
        <end position="272"/>
    </location>
</feature>
<evidence type="ECO:0000313" key="10">
    <source>
        <dbReference type="EMBL" id="MFI6505080.1"/>
    </source>
</evidence>
<feature type="transmembrane region" description="Helical" evidence="7">
    <location>
        <begin position="145"/>
        <end position="175"/>
    </location>
</feature>
<evidence type="ECO:0000256" key="6">
    <source>
        <dbReference type="ARBA" id="ARBA00023136"/>
    </source>
</evidence>
<evidence type="ECO:0000256" key="1">
    <source>
        <dbReference type="ARBA" id="ARBA00004651"/>
    </source>
</evidence>
<dbReference type="InterPro" id="IPR039421">
    <property type="entry name" value="Type_1_exporter"/>
</dbReference>
<dbReference type="SMART" id="SM00382">
    <property type="entry name" value="AAA"/>
    <property type="match status" value="1"/>
</dbReference>
<feature type="domain" description="ABC transporter" evidence="8">
    <location>
        <begin position="339"/>
        <end position="584"/>
    </location>
</feature>
<accession>A0ABW7ZA79</accession>
<evidence type="ECO:0000259" key="8">
    <source>
        <dbReference type="PROSITE" id="PS50893"/>
    </source>
</evidence>
<evidence type="ECO:0000313" key="11">
    <source>
        <dbReference type="Proteomes" id="UP001612741"/>
    </source>
</evidence>
<protein>
    <submittedName>
        <fullName evidence="10">ABC transporter ATP-binding protein</fullName>
    </submittedName>
</protein>
<dbReference type="GO" id="GO:0005524">
    <property type="term" value="F:ATP binding"/>
    <property type="evidence" value="ECO:0007669"/>
    <property type="project" value="UniProtKB-KW"/>
</dbReference>
<reference evidence="10 11" key="1">
    <citation type="submission" date="2024-10" db="EMBL/GenBank/DDBJ databases">
        <title>The Natural Products Discovery Center: Release of the First 8490 Sequenced Strains for Exploring Actinobacteria Biosynthetic Diversity.</title>
        <authorList>
            <person name="Kalkreuter E."/>
            <person name="Kautsar S.A."/>
            <person name="Yang D."/>
            <person name="Bader C.D."/>
            <person name="Teijaro C.N."/>
            <person name="Fluegel L."/>
            <person name="Davis C.M."/>
            <person name="Simpson J.R."/>
            <person name="Lauterbach L."/>
            <person name="Steele A.D."/>
            <person name="Gui C."/>
            <person name="Meng S."/>
            <person name="Li G."/>
            <person name="Viehrig K."/>
            <person name="Ye F."/>
            <person name="Su P."/>
            <person name="Kiefer A.F."/>
            <person name="Nichols A."/>
            <person name="Cepeda A.J."/>
            <person name="Yan W."/>
            <person name="Fan B."/>
            <person name="Jiang Y."/>
            <person name="Adhikari A."/>
            <person name="Zheng C.-J."/>
            <person name="Schuster L."/>
            <person name="Cowan T.M."/>
            <person name="Smanski M.J."/>
            <person name="Chevrette M.G."/>
            <person name="De Carvalho L.P.S."/>
            <person name="Shen B."/>
        </authorList>
    </citation>
    <scope>NUCLEOTIDE SEQUENCE [LARGE SCALE GENOMIC DNA]</scope>
    <source>
        <strain evidence="10 11">NPDC050545</strain>
    </source>
</reference>
<comment type="subcellular location">
    <subcellularLocation>
        <location evidence="1">Cell membrane</location>
        <topology evidence="1">Multi-pass membrane protein</topology>
    </subcellularLocation>
</comment>
<evidence type="ECO:0000256" key="5">
    <source>
        <dbReference type="ARBA" id="ARBA00022989"/>
    </source>
</evidence>
<keyword evidence="3" id="KW-0547">Nucleotide-binding</keyword>
<dbReference type="SUPFAM" id="SSF52540">
    <property type="entry name" value="P-loop containing nucleoside triphosphate hydrolases"/>
    <property type="match status" value="1"/>
</dbReference>
<dbReference type="Pfam" id="PF00664">
    <property type="entry name" value="ABC_membrane"/>
    <property type="match status" value="1"/>
</dbReference>
<keyword evidence="11" id="KW-1185">Reference proteome</keyword>
<sequence>MNGLRDTGAAAALCWRAGPGLAGIYLAVTIVSGLLPTGTVWLTKVLVDELAAGRPDRILPPAGGLIFIGLAAGALPHVTGYLRAESDRRMDRLLQDRLYTAVNGFEGLARFENPAFLDKLRMAAQASGGMLAPVTSGLFDIVRNVIMLTGLLGALAVLSPVMAGVVALAALPALIARMSLEKRRLALVTGQSSAVRRQIFYSSLLTDVRAAKEVRLFGLGRFLKDRMLGELAGVHAGQRRLDRREAVTQALLAALSAAVSGAGLLWAVYAALDGRLSLGGVTAFAAAVAGTQLALTDVVENVANARRALSLFAFHREVTALPGDLPASAAELPALRRGIELRDVWFRYDDGLPWVLRGVTLTIPYGAAVALVGLNGAGKSTLVKLLCRFYDPTRGAILWDGVDLRAIAPAALRARLGVLFQDHMSYDLTAAENIAVGDLSALDDRARVRAAACLAGADAFVEALPHGYDTLLSRIFFDEDEPGRTLSGGQWQRLALARALVREGRDLLVLDEPSSGLDPRAEDEIHRRLREHRSGATSVLVSHRLGSVRAADVIVVLDGGRIAERGTHGELMAAGGEYARLFEVQARGYREFPGADQVREEAVQ</sequence>
<dbReference type="Proteomes" id="UP001612741">
    <property type="component" value="Unassembled WGS sequence"/>
</dbReference>
<dbReference type="SUPFAM" id="SSF90123">
    <property type="entry name" value="ABC transporter transmembrane region"/>
    <property type="match status" value="1"/>
</dbReference>
<keyword evidence="5 7" id="KW-1133">Transmembrane helix</keyword>
<feature type="domain" description="ABC transmembrane type-1" evidence="9">
    <location>
        <begin position="24"/>
        <end position="307"/>
    </location>
</feature>
<dbReference type="Gene3D" id="3.40.50.300">
    <property type="entry name" value="P-loop containing nucleotide triphosphate hydrolases"/>
    <property type="match status" value="1"/>
</dbReference>
<evidence type="ECO:0000256" key="2">
    <source>
        <dbReference type="ARBA" id="ARBA00022692"/>
    </source>
</evidence>
<dbReference type="InterPro" id="IPR036640">
    <property type="entry name" value="ABC1_TM_sf"/>
</dbReference>
<name>A0ABW7ZA79_9ACTN</name>
<dbReference type="PROSITE" id="PS50893">
    <property type="entry name" value="ABC_TRANSPORTER_2"/>
    <property type="match status" value="1"/>
</dbReference>
<keyword evidence="6 7" id="KW-0472">Membrane</keyword>
<dbReference type="InterPro" id="IPR027417">
    <property type="entry name" value="P-loop_NTPase"/>
</dbReference>
<dbReference type="EMBL" id="JBITGY010000017">
    <property type="protein sequence ID" value="MFI6505080.1"/>
    <property type="molecule type" value="Genomic_DNA"/>
</dbReference>
<dbReference type="Pfam" id="PF00005">
    <property type="entry name" value="ABC_tran"/>
    <property type="match status" value="1"/>
</dbReference>
<dbReference type="Gene3D" id="1.20.1560.10">
    <property type="entry name" value="ABC transporter type 1, transmembrane domain"/>
    <property type="match status" value="1"/>
</dbReference>
<keyword evidence="4 10" id="KW-0067">ATP-binding</keyword>
<dbReference type="InterPro" id="IPR017871">
    <property type="entry name" value="ABC_transporter-like_CS"/>
</dbReference>
<feature type="transmembrane region" description="Helical" evidence="7">
    <location>
        <begin position="21"/>
        <end position="42"/>
    </location>
</feature>
<organism evidence="10 11">
    <name type="scientific">Nonomuraea typhae</name>
    <dbReference type="NCBI Taxonomy" id="2603600"/>
    <lineage>
        <taxon>Bacteria</taxon>
        <taxon>Bacillati</taxon>
        <taxon>Actinomycetota</taxon>
        <taxon>Actinomycetes</taxon>
        <taxon>Streptosporangiales</taxon>
        <taxon>Streptosporangiaceae</taxon>
        <taxon>Nonomuraea</taxon>
    </lineage>
</organism>
<feature type="transmembrane region" description="Helical" evidence="7">
    <location>
        <begin position="62"/>
        <end position="82"/>
    </location>
</feature>
<dbReference type="PANTHER" id="PTHR43394:SF1">
    <property type="entry name" value="ATP-BINDING CASSETTE SUB-FAMILY B MEMBER 10, MITOCHONDRIAL"/>
    <property type="match status" value="1"/>
</dbReference>
<evidence type="ECO:0000259" key="9">
    <source>
        <dbReference type="PROSITE" id="PS50929"/>
    </source>
</evidence>
<comment type="caution">
    <text evidence="10">The sequence shown here is derived from an EMBL/GenBank/DDBJ whole genome shotgun (WGS) entry which is preliminary data.</text>
</comment>
<feature type="transmembrane region" description="Helical" evidence="7">
    <location>
        <begin position="120"/>
        <end position="139"/>
    </location>
</feature>
<evidence type="ECO:0000256" key="3">
    <source>
        <dbReference type="ARBA" id="ARBA00022741"/>
    </source>
</evidence>
<dbReference type="InterPro" id="IPR003439">
    <property type="entry name" value="ABC_transporter-like_ATP-bd"/>
</dbReference>
<dbReference type="InterPro" id="IPR011527">
    <property type="entry name" value="ABC1_TM_dom"/>
</dbReference>
<evidence type="ECO:0000256" key="7">
    <source>
        <dbReference type="SAM" id="Phobius"/>
    </source>
</evidence>
<dbReference type="RefSeq" id="WP_397091096.1">
    <property type="nucleotide sequence ID" value="NZ_JBITGY010000017.1"/>
</dbReference>